<name>A0AAN7SP12_9COLE</name>
<dbReference type="SUPFAM" id="SSF48371">
    <property type="entry name" value="ARM repeat"/>
    <property type="match status" value="1"/>
</dbReference>
<dbReference type="InterPro" id="IPR005343">
    <property type="entry name" value="Noc2"/>
</dbReference>
<evidence type="ECO:0008006" key="7">
    <source>
        <dbReference type="Google" id="ProtNLM"/>
    </source>
</evidence>
<reference evidence="6" key="1">
    <citation type="submission" date="2023-01" db="EMBL/GenBank/DDBJ databases">
        <title>Key to firefly adult light organ development and bioluminescence: homeobox transcription factors regulate luciferase expression and transportation to peroxisome.</title>
        <authorList>
            <person name="Fu X."/>
        </authorList>
    </citation>
    <scope>NUCLEOTIDE SEQUENCE [LARGE SCALE GENOMIC DNA]</scope>
</reference>
<dbReference type="PANTHER" id="PTHR12687:SF4">
    <property type="entry name" value="NUCLEOLAR COMPLEX PROTEIN 2 HOMOLOG"/>
    <property type="match status" value="1"/>
</dbReference>
<feature type="compositionally biased region" description="Basic residues" evidence="4">
    <location>
        <begin position="694"/>
        <end position="703"/>
    </location>
</feature>
<keyword evidence="6" id="KW-1185">Reference proteome</keyword>
<feature type="compositionally biased region" description="Acidic residues" evidence="4">
    <location>
        <begin position="139"/>
        <end position="155"/>
    </location>
</feature>
<dbReference type="GO" id="GO:0005730">
    <property type="term" value="C:nucleolus"/>
    <property type="evidence" value="ECO:0007669"/>
    <property type="project" value="TreeGrafter"/>
</dbReference>
<feature type="region of interest" description="Disordered" evidence="4">
    <location>
        <begin position="661"/>
        <end position="703"/>
    </location>
</feature>
<sequence>MPKANLKNKPKFKAKNKLSHPQKSKTKKFVKKSKPTSIDEFIGKGSDNEDTEPLVDDKNPQLWGENDEALDEGNSNEYEDEIKSHQASLQKLKETDPDFYKFLQENDKKLLQFNISDDEGDDDDEVSQPHKPDVNLEVASDESDFEGDDDHDVTEDGTERVITLRMLKKWQGDLQTDTTKNTIADVIQAFHAALLRVSNEEDEESLYKVDGSSVFNGVIQLCVLELSPAIRRFLGLKSSKLSPHKCKKFVKVKGLLQMYFTDLLKILGGVTSANILTVLLKHLHQMLPLLQSYRKSCKLMVKKLIYLWGTSDDVVRILSFFCILRITTTNQLSLLDTVLKSMYMTYVVNSKFVSVNTLSCINFMRRSFIEMFALDPNVSYQHIFLYIRQLAIHLRNAITVHKTENIQTVYNWQYINSLKLFGTALAANYDKTELQPLVYPFIQVCLGTIKLLPTAQYLPLRFQVVQILIEFSRTTGVFVPILPFILEVLTVYDYNKKAKNASKKPLNLTCLLRFSNIQMSESGFKDSIIDQVYASLLEYLESQSHSIAFPDLSLFCIIQLKQFISKCTVPNYIKKMKQILEKIQQNNEFIEKERKSISFKLSELDRIAAWETIVKNKRTPLSVFYESWDKLRTIKKNKEMTNTTEIGDYNLPVIKKLKRDNSDGQGELFPSDSESGGEINFGGQDDDDVPVEKVKKKKKKKASKKVGAFDVDDDLNVDEKDTVEDINIADW</sequence>
<evidence type="ECO:0000256" key="3">
    <source>
        <dbReference type="ARBA" id="ARBA00023242"/>
    </source>
</evidence>
<evidence type="ECO:0000256" key="4">
    <source>
        <dbReference type="SAM" id="MobiDB-lite"/>
    </source>
</evidence>
<dbReference type="GO" id="GO:0030690">
    <property type="term" value="C:Noc1p-Noc2p complex"/>
    <property type="evidence" value="ECO:0007669"/>
    <property type="project" value="TreeGrafter"/>
</dbReference>
<dbReference type="GO" id="GO:0000122">
    <property type="term" value="P:negative regulation of transcription by RNA polymerase II"/>
    <property type="evidence" value="ECO:0007669"/>
    <property type="project" value="TreeGrafter"/>
</dbReference>
<dbReference type="PANTHER" id="PTHR12687">
    <property type="entry name" value="NUCLEOLAR COMPLEX 2 AND RAD4-RELATED"/>
    <property type="match status" value="1"/>
</dbReference>
<dbReference type="InterPro" id="IPR016024">
    <property type="entry name" value="ARM-type_fold"/>
</dbReference>
<evidence type="ECO:0000313" key="6">
    <source>
        <dbReference type="Proteomes" id="UP001353858"/>
    </source>
</evidence>
<dbReference type="EMBL" id="JARPUR010000006">
    <property type="protein sequence ID" value="KAK4874875.1"/>
    <property type="molecule type" value="Genomic_DNA"/>
</dbReference>
<evidence type="ECO:0000256" key="1">
    <source>
        <dbReference type="ARBA" id="ARBA00004123"/>
    </source>
</evidence>
<organism evidence="5 6">
    <name type="scientific">Aquatica leii</name>
    <dbReference type="NCBI Taxonomy" id="1421715"/>
    <lineage>
        <taxon>Eukaryota</taxon>
        <taxon>Metazoa</taxon>
        <taxon>Ecdysozoa</taxon>
        <taxon>Arthropoda</taxon>
        <taxon>Hexapoda</taxon>
        <taxon>Insecta</taxon>
        <taxon>Pterygota</taxon>
        <taxon>Neoptera</taxon>
        <taxon>Endopterygota</taxon>
        <taxon>Coleoptera</taxon>
        <taxon>Polyphaga</taxon>
        <taxon>Elateriformia</taxon>
        <taxon>Elateroidea</taxon>
        <taxon>Lampyridae</taxon>
        <taxon>Luciolinae</taxon>
        <taxon>Aquatica</taxon>
    </lineage>
</organism>
<dbReference type="AlphaFoldDB" id="A0AAN7SP12"/>
<accession>A0AAN7SP12</accession>
<feature type="compositionally biased region" description="Acidic residues" evidence="4">
    <location>
        <begin position="116"/>
        <end position="126"/>
    </location>
</feature>
<dbReference type="GO" id="GO:0042273">
    <property type="term" value="P:ribosomal large subunit biogenesis"/>
    <property type="evidence" value="ECO:0007669"/>
    <property type="project" value="TreeGrafter"/>
</dbReference>
<feature type="compositionally biased region" description="Basic residues" evidence="4">
    <location>
        <begin position="1"/>
        <end position="34"/>
    </location>
</feature>
<evidence type="ECO:0000313" key="5">
    <source>
        <dbReference type="EMBL" id="KAK4874875.1"/>
    </source>
</evidence>
<feature type="region of interest" description="Disordered" evidence="4">
    <location>
        <begin position="1"/>
        <end position="90"/>
    </location>
</feature>
<evidence type="ECO:0000256" key="2">
    <source>
        <dbReference type="ARBA" id="ARBA00005907"/>
    </source>
</evidence>
<dbReference type="Pfam" id="PF03715">
    <property type="entry name" value="Noc2"/>
    <property type="match status" value="1"/>
</dbReference>
<feature type="region of interest" description="Disordered" evidence="4">
    <location>
        <begin position="115"/>
        <end position="155"/>
    </location>
</feature>
<comment type="caution">
    <text evidence="5">The sequence shown here is derived from an EMBL/GenBank/DDBJ whole genome shotgun (WGS) entry which is preliminary data.</text>
</comment>
<dbReference type="GO" id="GO:0030691">
    <property type="term" value="C:Noc2p-Noc3p complex"/>
    <property type="evidence" value="ECO:0007669"/>
    <property type="project" value="TreeGrafter"/>
</dbReference>
<keyword evidence="3" id="KW-0539">Nucleus</keyword>
<gene>
    <name evidence="5" type="ORF">RN001_014235</name>
</gene>
<dbReference type="GO" id="GO:0005654">
    <property type="term" value="C:nucleoplasm"/>
    <property type="evidence" value="ECO:0007669"/>
    <property type="project" value="TreeGrafter"/>
</dbReference>
<dbReference type="GO" id="GO:0003714">
    <property type="term" value="F:transcription corepressor activity"/>
    <property type="evidence" value="ECO:0007669"/>
    <property type="project" value="TreeGrafter"/>
</dbReference>
<comment type="subcellular location">
    <subcellularLocation>
        <location evidence="1">Nucleus</location>
    </subcellularLocation>
</comment>
<dbReference type="GO" id="GO:0042393">
    <property type="term" value="F:histone binding"/>
    <property type="evidence" value="ECO:0007669"/>
    <property type="project" value="TreeGrafter"/>
</dbReference>
<dbReference type="Proteomes" id="UP001353858">
    <property type="component" value="Unassembled WGS sequence"/>
</dbReference>
<comment type="similarity">
    <text evidence="2">Belongs to the NOC2 family.</text>
</comment>
<proteinExistence type="inferred from homology"/>
<protein>
    <recommendedName>
        <fullName evidence="7">Nucleolar complex protein 2 homolog</fullName>
    </recommendedName>
</protein>